<evidence type="ECO:0000313" key="2">
    <source>
        <dbReference type="Proteomes" id="UP000053647"/>
    </source>
</evidence>
<evidence type="ECO:0000313" key="1">
    <source>
        <dbReference type="EMBL" id="KIJ15460.1"/>
    </source>
</evidence>
<accession>A0A0C9TIB4</accession>
<gene>
    <name evidence="1" type="ORF">PAXINDRAFT_77002</name>
</gene>
<organism evidence="1 2">
    <name type="scientific">Paxillus involutus ATCC 200175</name>
    <dbReference type="NCBI Taxonomy" id="664439"/>
    <lineage>
        <taxon>Eukaryota</taxon>
        <taxon>Fungi</taxon>
        <taxon>Dikarya</taxon>
        <taxon>Basidiomycota</taxon>
        <taxon>Agaricomycotina</taxon>
        <taxon>Agaricomycetes</taxon>
        <taxon>Agaricomycetidae</taxon>
        <taxon>Boletales</taxon>
        <taxon>Paxilineae</taxon>
        <taxon>Paxillaceae</taxon>
        <taxon>Paxillus</taxon>
    </lineage>
</organism>
<protein>
    <submittedName>
        <fullName evidence="1">Uncharacterized protein</fullName>
    </submittedName>
</protein>
<sequence length="114" mass="12661">MASAFHVPFHCPQLAPIHIMGWDYSSVPELVALPDGMPEEDALALADNINRLLKASAPPDVERCVRQLALSWEDYFLPKFPVPFFQVRVADVRAAGGSLSTALQLYDEARMFSD</sequence>
<dbReference type="Proteomes" id="UP000053647">
    <property type="component" value="Unassembled WGS sequence"/>
</dbReference>
<dbReference type="OrthoDB" id="2629620at2759"/>
<dbReference type="HOGENOM" id="CLU_2121803_0_0_1"/>
<name>A0A0C9TIB4_PAXIN</name>
<reference evidence="2" key="2">
    <citation type="submission" date="2015-01" db="EMBL/GenBank/DDBJ databases">
        <title>Evolutionary Origins and Diversification of the Mycorrhizal Mutualists.</title>
        <authorList>
            <consortium name="DOE Joint Genome Institute"/>
            <consortium name="Mycorrhizal Genomics Consortium"/>
            <person name="Kohler A."/>
            <person name="Kuo A."/>
            <person name="Nagy L.G."/>
            <person name="Floudas D."/>
            <person name="Copeland A."/>
            <person name="Barry K.W."/>
            <person name="Cichocki N."/>
            <person name="Veneault-Fourrey C."/>
            <person name="LaButti K."/>
            <person name="Lindquist E.A."/>
            <person name="Lipzen A."/>
            <person name="Lundell T."/>
            <person name="Morin E."/>
            <person name="Murat C."/>
            <person name="Riley R."/>
            <person name="Ohm R."/>
            <person name="Sun H."/>
            <person name="Tunlid A."/>
            <person name="Henrissat B."/>
            <person name="Grigoriev I.V."/>
            <person name="Hibbett D.S."/>
            <person name="Martin F."/>
        </authorList>
    </citation>
    <scope>NUCLEOTIDE SEQUENCE [LARGE SCALE GENOMIC DNA]</scope>
    <source>
        <strain evidence="2">ATCC 200175</strain>
    </source>
</reference>
<dbReference type="EMBL" id="KN819336">
    <property type="protein sequence ID" value="KIJ15460.1"/>
    <property type="molecule type" value="Genomic_DNA"/>
</dbReference>
<dbReference type="AlphaFoldDB" id="A0A0C9TIB4"/>
<proteinExistence type="predicted"/>
<keyword evidence="2" id="KW-1185">Reference proteome</keyword>
<reference evidence="1 2" key="1">
    <citation type="submission" date="2014-06" db="EMBL/GenBank/DDBJ databases">
        <authorList>
            <consortium name="DOE Joint Genome Institute"/>
            <person name="Kuo A."/>
            <person name="Kohler A."/>
            <person name="Nagy L.G."/>
            <person name="Floudas D."/>
            <person name="Copeland A."/>
            <person name="Barry K.W."/>
            <person name="Cichocki N."/>
            <person name="Veneault-Fourrey C."/>
            <person name="LaButti K."/>
            <person name="Lindquist E.A."/>
            <person name="Lipzen A."/>
            <person name="Lundell T."/>
            <person name="Morin E."/>
            <person name="Murat C."/>
            <person name="Sun H."/>
            <person name="Tunlid A."/>
            <person name="Henrissat B."/>
            <person name="Grigoriev I.V."/>
            <person name="Hibbett D.S."/>
            <person name="Martin F."/>
            <person name="Nordberg H.P."/>
            <person name="Cantor M.N."/>
            <person name="Hua S.X."/>
        </authorList>
    </citation>
    <scope>NUCLEOTIDE SEQUENCE [LARGE SCALE GENOMIC DNA]</scope>
    <source>
        <strain evidence="1 2">ATCC 200175</strain>
    </source>
</reference>